<protein>
    <submittedName>
        <fullName evidence="1">Uncharacterized protein</fullName>
    </submittedName>
</protein>
<reference evidence="1 2" key="1">
    <citation type="submission" date="2019-11" db="EMBL/GenBank/DDBJ databases">
        <title>Whole genome sequence of Oryza granulata.</title>
        <authorList>
            <person name="Li W."/>
        </authorList>
    </citation>
    <scope>NUCLEOTIDE SEQUENCE [LARGE SCALE GENOMIC DNA]</scope>
    <source>
        <strain evidence="2">cv. Menghai</strain>
        <tissue evidence="1">Leaf</tissue>
    </source>
</reference>
<dbReference type="EMBL" id="SPHZ02000012">
    <property type="protein sequence ID" value="KAF0888218.1"/>
    <property type="molecule type" value="Genomic_DNA"/>
</dbReference>
<name>A0A6G1BJJ7_9ORYZ</name>
<dbReference type="AlphaFoldDB" id="A0A6G1BJJ7"/>
<keyword evidence="2" id="KW-1185">Reference proteome</keyword>
<gene>
    <name evidence="1" type="ORF">E2562_013673</name>
</gene>
<comment type="caution">
    <text evidence="1">The sequence shown here is derived from an EMBL/GenBank/DDBJ whole genome shotgun (WGS) entry which is preliminary data.</text>
</comment>
<proteinExistence type="predicted"/>
<dbReference type="Proteomes" id="UP000479710">
    <property type="component" value="Unassembled WGS sequence"/>
</dbReference>
<evidence type="ECO:0000313" key="2">
    <source>
        <dbReference type="Proteomes" id="UP000479710"/>
    </source>
</evidence>
<sequence>MPIQEHRCAVLDVLRPCAIPSKPELQSSPNAVCVVLRLGHPLFQPRACTVDAESPRLRSAPRLAAAHPKSFLVTEPPPLSLCHLGELPSELS</sequence>
<organism evidence="1 2">
    <name type="scientific">Oryza meyeriana var. granulata</name>
    <dbReference type="NCBI Taxonomy" id="110450"/>
    <lineage>
        <taxon>Eukaryota</taxon>
        <taxon>Viridiplantae</taxon>
        <taxon>Streptophyta</taxon>
        <taxon>Embryophyta</taxon>
        <taxon>Tracheophyta</taxon>
        <taxon>Spermatophyta</taxon>
        <taxon>Magnoliopsida</taxon>
        <taxon>Liliopsida</taxon>
        <taxon>Poales</taxon>
        <taxon>Poaceae</taxon>
        <taxon>BOP clade</taxon>
        <taxon>Oryzoideae</taxon>
        <taxon>Oryzeae</taxon>
        <taxon>Oryzinae</taxon>
        <taxon>Oryza</taxon>
        <taxon>Oryza meyeriana</taxon>
    </lineage>
</organism>
<evidence type="ECO:0000313" key="1">
    <source>
        <dbReference type="EMBL" id="KAF0888218.1"/>
    </source>
</evidence>
<accession>A0A6G1BJJ7</accession>